<protein>
    <submittedName>
        <fullName evidence="2">Uncharacterized protein</fullName>
    </submittedName>
</protein>
<keyword evidence="1" id="KW-0812">Transmembrane</keyword>
<reference evidence="2" key="1">
    <citation type="journal article" date="2021" name="PeerJ">
        <title>Extensive microbial diversity within the chicken gut microbiome revealed by metagenomics and culture.</title>
        <authorList>
            <person name="Gilroy R."/>
            <person name="Ravi A."/>
            <person name="Getino M."/>
            <person name="Pursley I."/>
            <person name="Horton D.L."/>
            <person name="Alikhan N.F."/>
            <person name="Baker D."/>
            <person name="Gharbi K."/>
            <person name="Hall N."/>
            <person name="Watson M."/>
            <person name="Adriaenssens E.M."/>
            <person name="Foster-Nyarko E."/>
            <person name="Jarju S."/>
            <person name="Secka A."/>
            <person name="Antonio M."/>
            <person name="Oren A."/>
            <person name="Chaudhuri R.R."/>
            <person name="La Ragione R."/>
            <person name="Hildebrand F."/>
            <person name="Pallen M.J."/>
        </authorList>
    </citation>
    <scope>NUCLEOTIDE SEQUENCE</scope>
    <source>
        <strain evidence="2">ChiGjej1B1-98</strain>
    </source>
</reference>
<dbReference type="AlphaFoldDB" id="A0A9D2CAB2"/>
<accession>A0A9D2CAB2</accession>
<evidence type="ECO:0000313" key="2">
    <source>
        <dbReference type="EMBL" id="HIY66709.1"/>
    </source>
</evidence>
<evidence type="ECO:0000256" key="1">
    <source>
        <dbReference type="SAM" id="Phobius"/>
    </source>
</evidence>
<keyword evidence="1" id="KW-0472">Membrane</keyword>
<name>A0A9D2CAB2_9MICO</name>
<comment type="caution">
    <text evidence="2">The sequence shown here is derived from an EMBL/GenBank/DDBJ whole genome shotgun (WGS) entry which is preliminary data.</text>
</comment>
<feature type="transmembrane region" description="Helical" evidence="1">
    <location>
        <begin position="40"/>
        <end position="58"/>
    </location>
</feature>
<dbReference type="EMBL" id="DXDC01000320">
    <property type="protein sequence ID" value="HIY66709.1"/>
    <property type="molecule type" value="Genomic_DNA"/>
</dbReference>
<feature type="transmembrane region" description="Helical" evidence="1">
    <location>
        <begin position="115"/>
        <end position="132"/>
    </location>
</feature>
<evidence type="ECO:0000313" key="3">
    <source>
        <dbReference type="Proteomes" id="UP000824005"/>
    </source>
</evidence>
<reference evidence="2" key="2">
    <citation type="submission" date="2021-04" db="EMBL/GenBank/DDBJ databases">
        <authorList>
            <person name="Gilroy R."/>
        </authorList>
    </citation>
    <scope>NUCLEOTIDE SEQUENCE</scope>
    <source>
        <strain evidence="2">ChiGjej1B1-98</strain>
    </source>
</reference>
<sequence>MLLAAGVIPGVILSFRATRHLRGSSDEAEAWGEQMLGTSWATAFIALALAISGLAATLDIQEAQVVMWPAGPVGVVGMINIAEGVVRRNQLHYALGSWLVIVAGAALLLPTPGPFWVLALAGGLGYVVAIPLERRRLQRAV</sequence>
<gene>
    <name evidence="2" type="ORF">H9830_10590</name>
</gene>
<feature type="transmembrane region" description="Helical" evidence="1">
    <location>
        <begin position="91"/>
        <end position="109"/>
    </location>
</feature>
<keyword evidence="1" id="KW-1133">Transmembrane helix</keyword>
<dbReference type="Proteomes" id="UP000824005">
    <property type="component" value="Unassembled WGS sequence"/>
</dbReference>
<proteinExistence type="predicted"/>
<organism evidence="2 3">
    <name type="scientific">Candidatus Agrococcus pullicola</name>
    <dbReference type="NCBI Taxonomy" id="2838429"/>
    <lineage>
        <taxon>Bacteria</taxon>
        <taxon>Bacillati</taxon>
        <taxon>Actinomycetota</taxon>
        <taxon>Actinomycetes</taxon>
        <taxon>Micrococcales</taxon>
        <taxon>Microbacteriaceae</taxon>
        <taxon>Agrococcus</taxon>
    </lineage>
</organism>